<evidence type="ECO:0000313" key="1">
    <source>
        <dbReference type="EMBL" id="AEO06069.1"/>
    </source>
</evidence>
<dbReference type="Pfam" id="PF09963">
    <property type="entry name" value="DUF2197"/>
    <property type="match status" value="1"/>
</dbReference>
<reference evidence="2" key="1">
    <citation type="submission" date="2010-04" db="EMBL/GenBank/DDBJ databases">
        <title>The genome sequence of Listeria monocytogenes strain 10403S.</title>
        <authorList>
            <consortium name="The Broad Institute Genome Sequencing Platform"/>
            <consortium name="The Broad Institute Genome Sequencing Center for Infectious Disease."/>
            <person name="Borowsky M."/>
            <person name="Borodovsky M."/>
            <person name="Young S.K."/>
            <person name="Zeng Q."/>
            <person name="Koehrsen M."/>
            <person name="Fitzgerald M."/>
            <person name="Wiedmann M."/>
            <person name="Swaminathan B."/>
            <person name="Lauer P."/>
            <person name="Portnoy D."/>
            <person name="Cossart P."/>
            <person name="Buchrieser C."/>
            <person name="Higgins D."/>
            <person name="Abouelleil A."/>
            <person name="Alvarado L."/>
            <person name="Arachchi H.M."/>
            <person name="Berlin A."/>
            <person name="Borenstein D."/>
            <person name="Brown A."/>
            <person name="Chapman S.B."/>
            <person name="Chen Z."/>
            <person name="Dunbar C.D."/>
            <person name="Engels R."/>
            <person name="Freedman E."/>
            <person name="Gearin G."/>
            <person name="Gellesch M."/>
            <person name="Goldberg J."/>
            <person name="Griggs A."/>
            <person name="Gujja S."/>
            <person name="Heilman E."/>
            <person name="Heiman D."/>
            <person name="Howarth C."/>
            <person name="Jen D."/>
            <person name="Larson L."/>
            <person name="Lui A."/>
            <person name="MacDonald J."/>
            <person name="Mehta T."/>
            <person name="Montmayeur A."/>
            <person name="Neiman D."/>
            <person name="Park D."/>
            <person name="Pearson M."/>
            <person name="Priest M."/>
            <person name="Richards J."/>
            <person name="Roberts A."/>
            <person name="Saif S."/>
            <person name="Shea T."/>
            <person name="Shenoy N."/>
            <person name="Sisk P."/>
            <person name="Stolte C."/>
            <person name="Sykes S."/>
            <person name="Walk T."/>
            <person name="White J."/>
            <person name="Yandava C."/>
            <person name="Haas B."/>
            <person name="Nusbaum C."/>
            <person name="Birren B."/>
        </authorList>
    </citation>
    <scope>NUCLEOTIDE SEQUENCE [LARGE SCALE GENOMIC DNA]</scope>
    <source>
        <strain evidence="2">10403S</strain>
    </source>
</reference>
<evidence type="ECO:0008006" key="3">
    <source>
        <dbReference type="Google" id="ProtNLM"/>
    </source>
</evidence>
<organism evidence="1 2">
    <name type="scientific">Listeria monocytogenes serotype 1/2a (strain 10403S)</name>
    <dbReference type="NCBI Taxonomy" id="393133"/>
    <lineage>
        <taxon>Bacteria</taxon>
        <taxon>Bacillati</taxon>
        <taxon>Bacillota</taxon>
        <taxon>Bacilli</taxon>
        <taxon>Bacillales</taxon>
        <taxon>Listeriaceae</taxon>
        <taxon>Listeria</taxon>
    </lineage>
</organism>
<name>A0A0H3GFC8_LISM4</name>
<dbReference type="Proteomes" id="UP000001288">
    <property type="component" value="Chromosome"/>
</dbReference>
<dbReference type="InterPro" id="IPR019241">
    <property type="entry name" value="DUF2197"/>
</dbReference>
<accession>A0A0H3GFC8</accession>
<dbReference type="KEGG" id="lmt:LMRG_00531"/>
<evidence type="ECO:0000313" key="2">
    <source>
        <dbReference type="Proteomes" id="UP000001288"/>
    </source>
</evidence>
<dbReference type="AlphaFoldDB" id="A0A0H3GFC8"/>
<sequence length="80" mass="9442">MNAKCILCERVDELDNREFKTKQLRNKPIRMYLCPECEHRVAINTISRVNSGHFNFHKPVVISNSELKNMLEHNKETISE</sequence>
<dbReference type="RefSeq" id="WP_003732697.1">
    <property type="nucleotide sequence ID" value="NC_017544.1"/>
</dbReference>
<protein>
    <recommendedName>
        <fullName evidence="3">DUF2197 domain-containing protein</fullName>
    </recommendedName>
</protein>
<proteinExistence type="predicted"/>
<dbReference type="HOGENOM" id="CLU_195976_0_0_9"/>
<gene>
    <name evidence="1" type="ordered locus">LMRG_00531</name>
</gene>
<dbReference type="EMBL" id="CP002002">
    <property type="protein sequence ID" value="AEO06069.1"/>
    <property type="molecule type" value="Genomic_DNA"/>
</dbReference>